<organism evidence="1 2">
    <name type="scientific">Lentzea miocenica</name>
    <dbReference type="NCBI Taxonomy" id="3095431"/>
    <lineage>
        <taxon>Bacteria</taxon>
        <taxon>Bacillati</taxon>
        <taxon>Actinomycetota</taxon>
        <taxon>Actinomycetes</taxon>
        <taxon>Pseudonocardiales</taxon>
        <taxon>Pseudonocardiaceae</taxon>
        <taxon>Lentzea</taxon>
    </lineage>
</organism>
<dbReference type="EMBL" id="JAXAVW010000013">
    <property type="protein sequence ID" value="MDX8031961.1"/>
    <property type="molecule type" value="Genomic_DNA"/>
</dbReference>
<keyword evidence="2" id="KW-1185">Reference proteome</keyword>
<gene>
    <name evidence="1" type="ORF">SK803_17180</name>
</gene>
<reference evidence="1 2" key="1">
    <citation type="submission" date="2023-11" db="EMBL/GenBank/DDBJ databases">
        <title>Lentzea sokolovensis, sp. nov., Lentzea kristufkii, sp. nov., and Lentzea miocenensis, sp. nov., rare actinobacteria from Sokolov Coal Basin, Miocene lacustrine sediment, Czech Republic.</title>
        <authorList>
            <person name="Lara A."/>
            <person name="Kotroba L."/>
            <person name="Nouioui I."/>
            <person name="Neumann-Schaal M."/>
            <person name="Mast Y."/>
            <person name="Chronakova A."/>
        </authorList>
    </citation>
    <scope>NUCLEOTIDE SEQUENCE [LARGE SCALE GENOMIC DNA]</scope>
    <source>
        <strain evidence="1 2">BCCO 10_0856</strain>
    </source>
</reference>
<sequence length="112" mass="12356">MAVARFQIYRSAARASVTWRLLSANNRGLGKAVAPYPTDSECAKAVAELRELVANGRALLTRDAQLWSWRLQLGGVDLAVSCRSYQRRLQAQYAFRSFVELAADAPVAGLEQ</sequence>
<dbReference type="SUPFAM" id="SSF160113">
    <property type="entry name" value="YegP-like"/>
    <property type="match status" value="1"/>
</dbReference>
<dbReference type="RefSeq" id="WP_319967014.1">
    <property type="nucleotide sequence ID" value="NZ_JAXAVW010000013.1"/>
</dbReference>
<evidence type="ECO:0000313" key="2">
    <source>
        <dbReference type="Proteomes" id="UP001285521"/>
    </source>
</evidence>
<comment type="caution">
    <text evidence="1">The sequence shown here is derived from an EMBL/GenBank/DDBJ whole genome shotgun (WGS) entry which is preliminary data.</text>
</comment>
<dbReference type="Proteomes" id="UP001285521">
    <property type="component" value="Unassembled WGS sequence"/>
</dbReference>
<evidence type="ECO:0000313" key="1">
    <source>
        <dbReference type="EMBL" id="MDX8031961.1"/>
    </source>
</evidence>
<dbReference type="InterPro" id="IPR036913">
    <property type="entry name" value="YegP-like_sf"/>
</dbReference>
<dbReference type="Gene3D" id="2.30.29.80">
    <property type="match status" value="1"/>
</dbReference>
<proteinExistence type="predicted"/>
<name>A0ABU4T1C8_9PSEU</name>
<protein>
    <submittedName>
        <fullName evidence="1">Uncharacterized protein</fullName>
    </submittedName>
</protein>
<accession>A0ABU4T1C8</accession>